<evidence type="ECO:0000313" key="2">
    <source>
        <dbReference type="Proteomes" id="UP000326062"/>
    </source>
</evidence>
<name>A0A5J5MIE0_MUNRE</name>
<sequence>GSSSSDSLEGQSCDYASKSYDAVVFDVLKVTPEEFAPVKPFLKEINPEYSLEGLMLKLKLQPGSSFSCDLLSSFCTLRVDRGCRLWGDPLAKC</sequence>
<comment type="caution">
    <text evidence="1">The sequence shown here is derived from an EMBL/GenBank/DDBJ whole genome shotgun (WGS) entry which is preliminary data.</text>
</comment>
<evidence type="ECO:0000313" key="1">
    <source>
        <dbReference type="EMBL" id="KAB0380185.1"/>
    </source>
</evidence>
<reference evidence="1 2" key="1">
    <citation type="submission" date="2019-06" db="EMBL/GenBank/DDBJ databases">
        <title>Discovery of a novel chromosome fission-fusion reversal in muntjac.</title>
        <authorList>
            <person name="Mudd A.B."/>
            <person name="Bredeson J.V."/>
            <person name="Baum R."/>
            <person name="Hockemeyer D."/>
            <person name="Rokhsar D.S."/>
        </authorList>
    </citation>
    <scope>NUCLEOTIDE SEQUENCE [LARGE SCALE GENOMIC DNA]</scope>
    <source>
        <strain evidence="1">UCam_UCB_Mr</strain>
        <tissue evidence="1">Fibroblast cell line</tissue>
    </source>
</reference>
<protein>
    <submittedName>
        <fullName evidence="1">Uncharacterized protein</fullName>
    </submittedName>
</protein>
<dbReference type="EMBL" id="VCEB01000003">
    <property type="protein sequence ID" value="KAB0380185.1"/>
    <property type="molecule type" value="Genomic_DNA"/>
</dbReference>
<dbReference type="Proteomes" id="UP000326062">
    <property type="component" value="Chromosome 3"/>
</dbReference>
<organism evidence="1 2">
    <name type="scientific">Muntiacus reevesi</name>
    <name type="common">Reeves' muntjac</name>
    <name type="synonym">Cervus reevesi</name>
    <dbReference type="NCBI Taxonomy" id="9886"/>
    <lineage>
        <taxon>Eukaryota</taxon>
        <taxon>Metazoa</taxon>
        <taxon>Chordata</taxon>
        <taxon>Craniata</taxon>
        <taxon>Vertebrata</taxon>
        <taxon>Euteleostomi</taxon>
        <taxon>Mammalia</taxon>
        <taxon>Eutheria</taxon>
        <taxon>Laurasiatheria</taxon>
        <taxon>Artiodactyla</taxon>
        <taxon>Ruminantia</taxon>
        <taxon>Pecora</taxon>
        <taxon>Cervidae</taxon>
        <taxon>Muntiacinae</taxon>
        <taxon>Muntiacus</taxon>
    </lineage>
</organism>
<accession>A0A5J5MIE0</accession>
<proteinExistence type="predicted"/>
<gene>
    <name evidence="1" type="ORF">FD755_007969</name>
</gene>
<keyword evidence="2" id="KW-1185">Reference proteome</keyword>
<feature type="non-terminal residue" evidence="1">
    <location>
        <position position="1"/>
    </location>
</feature>
<dbReference type="AlphaFoldDB" id="A0A5J5MIE0"/>